<name>A0A8J3JZX4_9ACTN</name>
<evidence type="ECO:0000313" key="2">
    <source>
        <dbReference type="Proteomes" id="UP000619293"/>
    </source>
</evidence>
<reference evidence="1 2" key="1">
    <citation type="submission" date="2021-01" db="EMBL/GenBank/DDBJ databases">
        <title>Whole genome shotgun sequence of Catellatospora chokoriensis NBRC 107358.</title>
        <authorList>
            <person name="Komaki H."/>
            <person name="Tamura T."/>
        </authorList>
    </citation>
    <scope>NUCLEOTIDE SEQUENCE [LARGE SCALE GENOMIC DNA]</scope>
    <source>
        <strain evidence="1 2">NBRC 107358</strain>
    </source>
</reference>
<sequence length="214" mass="22729">MDRRRKVIATVLAIAVAGAVGVLLKVQRDREWAHGGDDVDVVVDLRLAGNETFDATVVMLGGPSRHQTGAPLGTQALVVRASWSEAPSDNGHHYALIALDKRVSPPRLLGANGAWVVGGAPEGTGSHWSSAYTELAEHYDWLARTAMVTDERGVSFPGSAIIAPALSSAALVATWFTDTADGRPPLADPQAEVLIALVYVDDDGEVRWAKRIFG</sequence>
<evidence type="ECO:0000313" key="1">
    <source>
        <dbReference type="EMBL" id="GIF94176.1"/>
    </source>
</evidence>
<dbReference type="EMBL" id="BONG01000085">
    <property type="protein sequence ID" value="GIF94176.1"/>
    <property type="molecule type" value="Genomic_DNA"/>
</dbReference>
<dbReference type="Proteomes" id="UP000619293">
    <property type="component" value="Unassembled WGS sequence"/>
</dbReference>
<dbReference type="AlphaFoldDB" id="A0A8J3JZX4"/>
<proteinExistence type="predicted"/>
<organism evidence="1 2">
    <name type="scientific">Catellatospora chokoriensis</name>
    <dbReference type="NCBI Taxonomy" id="310353"/>
    <lineage>
        <taxon>Bacteria</taxon>
        <taxon>Bacillati</taxon>
        <taxon>Actinomycetota</taxon>
        <taxon>Actinomycetes</taxon>
        <taxon>Micromonosporales</taxon>
        <taxon>Micromonosporaceae</taxon>
        <taxon>Catellatospora</taxon>
    </lineage>
</organism>
<keyword evidence="2" id="KW-1185">Reference proteome</keyword>
<dbReference type="RefSeq" id="WP_191838312.1">
    <property type="nucleotide sequence ID" value="NZ_BAAALB010000003.1"/>
</dbReference>
<comment type="caution">
    <text evidence="1">The sequence shown here is derived from an EMBL/GenBank/DDBJ whole genome shotgun (WGS) entry which is preliminary data.</text>
</comment>
<protein>
    <submittedName>
        <fullName evidence="1">Uncharacterized protein</fullName>
    </submittedName>
</protein>
<accession>A0A8J3JZX4</accession>
<gene>
    <name evidence="1" type="ORF">Cch02nite_76200</name>
</gene>